<dbReference type="Proteomes" id="UP000053675">
    <property type="component" value="Unassembled WGS sequence"/>
</dbReference>
<accession>A0A084U896</accession>
<dbReference type="AlphaFoldDB" id="A0A084U896"/>
<gene>
    <name evidence="1" type="ORF">EL18_00197</name>
</gene>
<evidence type="ECO:0000313" key="1">
    <source>
        <dbReference type="EMBL" id="KFB09182.1"/>
    </source>
</evidence>
<dbReference type="STRING" id="472175.EL18_00197"/>
<protein>
    <submittedName>
        <fullName evidence="1">Uncharacterized protein</fullName>
    </submittedName>
</protein>
<organism evidence="1 2">
    <name type="scientific">Nitratireductor basaltis</name>
    <dbReference type="NCBI Taxonomy" id="472175"/>
    <lineage>
        <taxon>Bacteria</taxon>
        <taxon>Pseudomonadati</taxon>
        <taxon>Pseudomonadota</taxon>
        <taxon>Alphaproteobacteria</taxon>
        <taxon>Hyphomicrobiales</taxon>
        <taxon>Phyllobacteriaceae</taxon>
        <taxon>Nitratireductor</taxon>
    </lineage>
</organism>
<keyword evidence="2" id="KW-1185">Reference proteome</keyword>
<dbReference type="RefSeq" id="WP_036478840.1">
    <property type="nucleotide sequence ID" value="NZ_JMQM01000001.1"/>
</dbReference>
<reference evidence="1 2" key="1">
    <citation type="submission" date="2014-05" db="EMBL/GenBank/DDBJ databases">
        <title>Draft Genome Sequence of Nitratireductor basaltis Strain UMTGB225, A Marine Bacterium Isolated from Green Barrel Tunicate.</title>
        <authorList>
            <person name="Gan H.Y."/>
        </authorList>
    </citation>
    <scope>NUCLEOTIDE SEQUENCE [LARGE SCALE GENOMIC DNA]</scope>
    <source>
        <strain evidence="1 2">UMTGB225</strain>
    </source>
</reference>
<dbReference type="PATRIC" id="fig|472175.3.peg.204"/>
<comment type="caution">
    <text evidence="1">The sequence shown here is derived from an EMBL/GenBank/DDBJ whole genome shotgun (WGS) entry which is preliminary data.</text>
</comment>
<proteinExistence type="predicted"/>
<dbReference type="EMBL" id="JMQM01000001">
    <property type="protein sequence ID" value="KFB09182.1"/>
    <property type="molecule type" value="Genomic_DNA"/>
</dbReference>
<sequence>MAFPTLADALPDFAHAIPVTPRAPAPRAQQPQRNDAAVAERRIEEATAKAREEAIAELTDRHQAELAAIRAHHEEEILSLQQQLGAKMAIALINSLQTSEQRVMDAAGEMTARVLGLALTEKLQQKALEEFTARLQDALKDEETLRIRIEGNAVMLEALRGRLGDRAHQFELIETTNPELSAEINESLLETRLYEWSRQLSELLA</sequence>
<name>A0A084U896_9HYPH</name>
<dbReference type="OrthoDB" id="8276977at2"/>
<evidence type="ECO:0000313" key="2">
    <source>
        <dbReference type="Proteomes" id="UP000053675"/>
    </source>
</evidence>